<feature type="binding site" evidence="2">
    <location>
        <position position="113"/>
    </location>
    <ligand>
        <name>CoA</name>
        <dbReference type="ChEBI" id="CHEBI:57287"/>
    </ligand>
</feature>
<evidence type="ECO:0000313" key="7">
    <source>
        <dbReference type="EMBL" id="QKW52128.1"/>
    </source>
</evidence>
<protein>
    <submittedName>
        <fullName evidence="7">4'-phosphopantetheinyl transferase superfamily protein</fullName>
    </submittedName>
</protein>
<feature type="binding site" evidence="2">
    <location>
        <position position="170"/>
    </location>
    <ligand>
        <name>CoA</name>
        <dbReference type="ChEBI" id="CHEBI:57287"/>
    </ligand>
</feature>
<dbReference type="SUPFAM" id="SSF56214">
    <property type="entry name" value="4'-phosphopantetheinyl transferase"/>
    <property type="match status" value="1"/>
</dbReference>
<feature type="compositionally biased region" description="Gly residues" evidence="4">
    <location>
        <begin position="32"/>
        <end position="44"/>
    </location>
</feature>
<feature type="binding site" evidence="2">
    <location>
        <position position="218"/>
    </location>
    <ligand>
        <name>CoA</name>
        <dbReference type="ChEBI" id="CHEBI:57287"/>
    </ligand>
</feature>
<feature type="domain" description="4'-phosphopantetheinyl transferase" evidence="5">
    <location>
        <begin position="166"/>
        <end position="235"/>
    </location>
</feature>
<dbReference type="InterPro" id="IPR037143">
    <property type="entry name" value="4-PPantetheinyl_Trfase_dom_sf"/>
</dbReference>
<dbReference type="PANTHER" id="PTHR38096">
    <property type="entry name" value="ENTEROBACTIN SYNTHASE COMPONENT D"/>
    <property type="match status" value="1"/>
</dbReference>
<comment type="cofactor">
    <cofactor evidence="3">
        <name>Mg(2+)</name>
        <dbReference type="ChEBI" id="CHEBI:18420"/>
    </cofactor>
</comment>
<dbReference type="InterPro" id="IPR003542">
    <property type="entry name" value="Enbac_synth_compD-like"/>
</dbReference>
<organism evidence="7 8">
    <name type="scientific">Streptomyces buecherae</name>
    <dbReference type="NCBI Taxonomy" id="2763006"/>
    <lineage>
        <taxon>Bacteria</taxon>
        <taxon>Bacillati</taxon>
        <taxon>Actinomycetota</taxon>
        <taxon>Actinomycetes</taxon>
        <taxon>Kitasatosporales</taxon>
        <taxon>Streptomycetaceae</taxon>
        <taxon>Streptomyces</taxon>
    </lineage>
</organism>
<evidence type="ECO:0000259" key="5">
    <source>
        <dbReference type="Pfam" id="PF01648"/>
    </source>
</evidence>
<feature type="region of interest" description="Disordered" evidence="4">
    <location>
        <begin position="18"/>
        <end position="54"/>
    </location>
</feature>
<feature type="binding site" evidence="2">
    <location>
        <position position="105"/>
    </location>
    <ligand>
        <name>CoA</name>
        <dbReference type="ChEBI" id="CHEBI:57287"/>
    </ligand>
</feature>
<feature type="compositionally biased region" description="Low complexity" evidence="4">
    <location>
        <begin position="22"/>
        <end position="31"/>
    </location>
</feature>
<gene>
    <name evidence="7" type="ORF">HUT08_24245</name>
</gene>
<dbReference type="PRINTS" id="PR01399">
    <property type="entry name" value="ENTSNTHTASED"/>
</dbReference>
<dbReference type="GO" id="GO:0009239">
    <property type="term" value="P:enterobactin biosynthetic process"/>
    <property type="evidence" value="ECO:0007669"/>
    <property type="project" value="InterPro"/>
</dbReference>
<dbReference type="GO" id="GO:0008897">
    <property type="term" value="F:holo-[acyl-carrier-protein] synthase activity"/>
    <property type="evidence" value="ECO:0007669"/>
    <property type="project" value="InterPro"/>
</dbReference>
<dbReference type="Pfam" id="PF01648">
    <property type="entry name" value="ACPS"/>
    <property type="match status" value="1"/>
</dbReference>
<proteinExistence type="predicted"/>
<evidence type="ECO:0000256" key="4">
    <source>
        <dbReference type="SAM" id="MobiDB-lite"/>
    </source>
</evidence>
<evidence type="ECO:0000256" key="1">
    <source>
        <dbReference type="ARBA" id="ARBA00022679"/>
    </source>
</evidence>
<feature type="domain" description="4'-phosphopantetheinyl transferase N-terminal" evidence="6">
    <location>
        <begin position="99"/>
        <end position="159"/>
    </location>
</feature>
<dbReference type="GO" id="GO:0000287">
    <property type="term" value="F:magnesium ion binding"/>
    <property type="evidence" value="ECO:0007669"/>
    <property type="project" value="InterPro"/>
</dbReference>
<dbReference type="Pfam" id="PF17837">
    <property type="entry name" value="4PPT_N"/>
    <property type="match status" value="1"/>
</dbReference>
<dbReference type="AlphaFoldDB" id="A0A7H8NEJ4"/>
<dbReference type="InterPro" id="IPR008278">
    <property type="entry name" value="4-PPantetheinyl_Trfase_dom"/>
</dbReference>
<dbReference type="GO" id="GO:0009366">
    <property type="term" value="C:enterobactin synthetase complex"/>
    <property type="evidence" value="ECO:0007669"/>
    <property type="project" value="InterPro"/>
</dbReference>
<evidence type="ECO:0000256" key="3">
    <source>
        <dbReference type="PIRSR" id="PIRSR603542-2"/>
    </source>
</evidence>
<sequence>MTVDVRVAELFGAATGPGSTFRSRAGAPARGLGRGLGLGRGRGPGLSRAPRGGAVGRGVGAGAVAGTRAGGGAVTVAHATVGELPFTGLPAAVRAALPEYAAPRRRGTYAAGRLAAARATAALTGAPHWPLPGERGAPGWPAGVRGSLTHTDELALCAVTAADGLAVGLDMEPLASAEGLYAARRYAATPAELDRARADARPELAVLRLFCAKEALYKALPAPRQEGLAFRSVTLEWPEPDPSAADEPVLLSVSPAAPAPAALRGATARCRVIGDHMVAAVTLTAPRPAYAPEYEYEYETDARHAADAPYPADAERAPGATAL</sequence>
<accession>A0A7H8NEJ4</accession>
<feature type="binding site" evidence="2">
    <location>
        <begin position="149"/>
        <end position="150"/>
    </location>
    <ligand>
        <name>CoA</name>
        <dbReference type="ChEBI" id="CHEBI:57287"/>
    </ligand>
</feature>
<keyword evidence="8" id="KW-1185">Reference proteome</keyword>
<feature type="binding site" evidence="3">
    <location>
        <position position="172"/>
    </location>
    <ligand>
        <name>Mg(2+)</name>
        <dbReference type="ChEBI" id="CHEBI:18420"/>
    </ligand>
</feature>
<dbReference type="InterPro" id="IPR041354">
    <property type="entry name" value="4PPT_N"/>
</dbReference>
<feature type="binding site" evidence="2">
    <location>
        <position position="228"/>
    </location>
    <ligand>
        <name>CoA</name>
        <dbReference type="ChEBI" id="CHEBI:57287"/>
    </ligand>
</feature>
<keyword evidence="1 7" id="KW-0808">Transferase</keyword>
<dbReference type="Proteomes" id="UP000509303">
    <property type="component" value="Chromosome"/>
</dbReference>
<dbReference type="RefSeq" id="WP_176163834.1">
    <property type="nucleotide sequence ID" value="NZ_CP054929.1"/>
</dbReference>
<reference evidence="7 8" key="1">
    <citation type="submission" date="2020-06" db="EMBL/GenBank/DDBJ databases">
        <title>Genome mining for natural products.</title>
        <authorList>
            <person name="Zhang B."/>
            <person name="Shi J."/>
            <person name="Ge H."/>
        </authorList>
    </citation>
    <scope>NUCLEOTIDE SEQUENCE [LARGE SCALE GENOMIC DNA]</scope>
    <source>
        <strain evidence="7 8">NA00687</strain>
    </source>
</reference>
<feature type="binding site" evidence="3">
    <location>
        <position position="170"/>
    </location>
    <ligand>
        <name>Mg(2+)</name>
        <dbReference type="ChEBI" id="CHEBI:18420"/>
    </ligand>
</feature>
<dbReference type="Gene3D" id="3.90.470.20">
    <property type="entry name" value="4'-phosphopantetheinyl transferase domain"/>
    <property type="match status" value="1"/>
</dbReference>
<dbReference type="GO" id="GO:0005886">
    <property type="term" value="C:plasma membrane"/>
    <property type="evidence" value="ECO:0007669"/>
    <property type="project" value="TreeGrafter"/>
</dbReference>
<dbReference type="PANTHER" id="PTHR38096:SF1">
    <property type="entry name" value="ENTEROBACTIN SYNTHASE COMPONENT D"/>
    <property type="match status" value="1"/>
</dbReference>
<keyword evidence="3" id="KW-0460">Magnesium</keyword>
<name>A0A7H8NEJ4_9ACTN</name>
<keyword evidence="3" id="KW-0479">Metal-binding</keyword>
<evidence type="ECO:0000259" key="6">
    <source>
        <dbReference type="Pfam" id="PF17837"/>
    </source>
</evidence>
<feature type="binding site" evidence="2">
    <location>
        <position position="214"/>
    </location>
    <ligand>
        <name>CoA</name>
        <dbReference type="ChEBI" id="CHEBI:57287"/>
    </ligand>
</feature>
<dbReference type="EMBL" id="CP054929">
    <property type="protein sequence ID" value="QKW52128.1"/>
    <property type="molecule type" value="Genomic_DNA"/>
</dbReference>
<evidence type="ECO:0000256" key="2">
    <source>
        <dbReference type="PIRSR" id="PIRSR603542-1"/>
    </source>
</evidence>
<evidence type="ECO:0000313" key="8">
    <source>
        <dbReference type="Proteomes" id="UP000509303"/>
    </source>
</evidence>